<proteinExistence type="predicted"/>
<keyword evidence="2" id="KW-1185">Reference proteome</keyword>
<gene>
    <name evidence="1" type="ORF">TorRG33x02_213120</name>
</gene>
<comment type="caution">
    <text evidence="1">The sequence shown here is derived from an EMBL/GenBank/DDBJ whole genome shotgun (WGS) entry which is preliminary data.</text>
</comment>
<dbReference type="Proteomes" id="UP000237000">
    <property type="component" value="Unassembled WGS sequence"/>
</dbReference>
<name>A0A2P5EBG8_TREOI</name>
<accession>A0A2P5EBG8</accession>
<organism evidence="1 2">
    <name type="scientific">Trema orientale</name>
    <name type="common">Charcoal tree</name>
    <name type="synonym">Celtis orientalis</name>
    <dbReference type="NCBI Taxonomy" id="63057"/>
    <lineage>
        <taxon>Eukaryota</taxon>
        <taxon>Viridiplantae</taxon>
        <taxon>Streptophyta</taxon>
        <taxon>Embryophyta</taxon>
        <taxon>Tracheophyta</taxon>
        <taxon>Spermatophyta</taxon>
        <taxon>Magnoliopsida</taxon>
        <taxon>eudicotyledons</taxon>
        <taxon>Gunneridae</taxon>
        <taxon>Pentapetalae</taxon>
        <taxon>rosids</taxon>
        <taxon>fabids</taxon>
        <taxon>Rosales</taxon>
        <taxon>Cannabaceae</taxon>
        <taxon>Trema</taxon>
    </lineage>
</organism>
<dbReference type="InParanoid" id="A0A2P5EBG8"/>
<dbReference type="EMBL" id="JXTC01000187">
    <property type="protein sequence ID" value="PON82901.1"/>
    <property type="molecule type" value="Genomic_DNA"/>
</dbReference>
<dbReference type="AlphaFoldDB" id="A0A2P5EBG8"/>
<evidence type="ECO:0000313" key="1">
    <source>
        <dbReference type="EMBL" id="PON82901.1"/>
    </source>
</evidence>
<protein>
    <submittedName>
        <fullName evidence="1">Uncharacterized protein</fullName>
    </submittedName>
</protein>
<dbReference type="OrthoDB" id="10406486at2759"/>
<evidence type="ECO:0000313" key="2">
    <source>
        <dbReference type="Proteomes" id="UP000237000"/>
    </source>
</evidence>
<sequence length="51" mass="5818">MIPACLELVEAEQTIPTREASRSPVRDILNSTFLSSKIICNQFRKIRLKSL</sequence>
<reference evidence="2" key="1">
    <citation type="submission" date="2016-06" db="EMBL/GenBank/DDBJ databases">
        <title>Parallel loss of symbiosis genes in relatives of nitrogen-fixing non-legume Parasponia.</title>
        <authorList>
            <person name="Van Velzen R."/>
            <person name="Holmer R."/>
            <person name="Bu F."/>
            <person name="Rutten L."/>
            <person name="Van Zeijl A."/>
            <person name="Liu W."/>
            <person name="Santuari L."/>
            <person name="Cao Q."/>
            <person name="Sharma T."/>
            <person name="Shen D."/>
            <person name="Roswanjaya Y."/>
            <person name="Wardhani T."/>
            <person name="Kalhor M.S."/>
            <person name="Jansen J."/>
            <person name="Van den Hoogen J."/>
            <person name="Gungor B."/>
            <person name="Hartog M."/>
            <person name="Hontelez J."/>
            <person name="Verver J."/>
            <person name="Yang W.-C."/>
            <person name="Schijlen E."/>
            <person name="Repin R."/>
            <person name="Schilthuizen M."/>
            <person name="Schranz E."/>
            <person name="Heidstra R."/>
            <person name="Miyata K."/>
            <person name="Fedorova E."/>
            <person name="Kohlen W."/>
            <person name="Bisseling T."/>
            <person name="Smit S."/>
            <person name="Geurts R."/>
        </authorList>
    </citation>
    <scope>NUCLEOTIDE SEQUENCE [LARGE SCALE GENOMIC DNA]</scope>
    <source>
        <strain evidence="2">cv. RG33-2</strain>
    </source>
</reference>